<accession>A0A164LE68</accession>
<evidence type="ECO:0000256" key="1">
    <source>
        <dbReference type="SAM" id="Phobius"/>
    </source>
</evidence>
<dbReference type="RefSeq" id="WP_235608019.1">
    <property type="nucleotide sequence ID" value="NZ_LJKE01000104.1"/>
</dbReference>
<sequence length="190" mass="21727">MNPFASRMMKRFFMVAGGFVGGFIIAAILNVEIFLMLPMLAMFGLPIYFVMQDNKGKNSCIEIIRNKYNQNSILTVEVYHDSDLEWGFLTLTEEALYFVPKKGEIFKIPHSYYTDYGYRGLSTGNYATTASRIGNTNMSVGSTREIKAPIFYVVPANGDEVYWHTRNNEKMFKAVQKLNGKDRSNLKSNY</sequence>
<dbReference type="AlphaFoldDB" id="A0A164LE68"/>
<keyword evidence="1" id="KW-1133">Transmembrane helix</keyword>
<evidence type="ECO:0000313" key="3">
    <source>
        <dbReference type="Proteomes" id="UP000076482"/>
    </source>
</evidence>
<evidence type="ECO:0000313" key="2">
    <source>
        <dbReference type="EMBL" id="KZD55720.1"/>
    </source>
</evidence>
<proteinExistence type="predicted"/>
<name>A0A164LE68_BACCE</name>
<keyword evidence="1" id="KW-0812">Transmembrane</keyword>
<reference evidence="2 3" key="1">
    <citation type="submission" date="2015-09" db="EMBL/GenBank/DDBJ databases">
        <title>Bacillus cereus food isolates.</title>
        <authorList>
            <person name="Boekhorst J."/>
        </authorList>
    </citation>
    <scope>NUCLEOTIDE SEQUENCE [LARGE SCALE GENOMIC DNA]</scope>
    <source>
        <strain evidence="2 3">B4088</strain>
    </source>
</reference>
<organism evidence="2 3">
    <name type="scientific">Bacillus cereus</name>
    <dbReference type="NCBI Taxonomy" id="1396"/>
    <lineage>
        <taxon>Bacteria</taxon>
        <taxon>Bacillati</taxon>
        <taxon>Bacillota</taxon>
        <taxon>Bacilli</taxon>
        <taxon>Bacillales</taxon>
        <taxon>Bacillaceae</taxon>
        <taxon>Bacillus</taxon>
        <taxon>Bacillus cereus group</taxon>
    </lineage>
</organism>
<dbReference type="Proteomes" id="UP000076482">
    <property type="component" value="Unassembled WGS sequence"/>
</dbReference>
<protein>
    <submittedName>
        <fullName evidence="2">Uncharacterized protein</fullName>
    </submittedName>
</protein>
<dbReference type="PATRIC" id="fig|1396.535.peg.6036"/>
<feature type="transmembrane region" description="Helical" evidence="1">
    <location>
        <begin position="12"/>
        <end position="29"/>
    </location>
</feature>
<dbReference type="EMBL" id="LJKE01000104">
    <property type="protein sequence ID" value="KZD55720.1"/>
    <property type="molecule type" value="Genomic_DNA"/>
</dbReference>
<keyword evidence="1" id="KW-0472">Membrane</keyword>
<feature type="transmembrane region" description="Helical" evidence="1">
    <location>
        <begin position="35"/>
        <end position="51"/>
    </location>
</feature>
<gene>
    <name evidence="2" type="ORF">B4088_5465</name>
</gene>
<comment type="caution">
    <text evidence="2">The sequence shown here is derived from an EMBL/GenBank/DDBJ whole genome shotgun (WGS) entry which is preliminary data.</text>
</comment>